<dbReference type="SUPFAM" id="SSF53850">
    <property type="entry name" value="Periplasmic binding protein-like II"/>
    <property type="match status" value="1"/>
</dbReference>
<evidence type="ECO:0000256" key="8">
    <source>
        <dbReference type="ARBA" id="ARBA00014401"/>
    </source>
</evidence>
<dbReference type="SUPFAM" id="SSF48600">
    <property type="entry name" value="Chorismate mutase II"/>
    <property type="match status" value="1"/>
</dbReference>
<dbReference type="NCBIfam" id="NF008865">
    <property type="entry name" value="PRK11898.1"/>
    <property type="match status" value="1"/>
</dbReference>
<dbReference type="PROSITE" id="PS51168">
    <property type="entry name" value="CHORISMATE_MUT_2"/>
    <property type="match status" value="1"/>
</dbReference>
<keyword evidence="11" id="KW-0057">Aromatic amino acid biosynthesis</keyword>
<protein>
    <recommendedName>
        <fullName evidence="8">Bifunctional chorismate mutase/prephenate dehydratase</fullName>
        <ecNumber evidence="7">4.2.1.51</ecNumber>
        <ecNumber evidence="6">5.4.99.5</ecNumber>
    </recommendedName>
    <alternativeName>
        <fullName evidence="17">Chorismate mutase-prephenate dehydratase</fullName>
    </alternativeName>
    <alternativeName>
        <fullName evidence="16">p-protein</fullName>
    </alternativeName>
</protein>
<evidence type="ECO:0000256" key="16">
    <source>
        <dbReference type="ARBA" id="ARBA00031175"/>
    </source>
</evidence>
<dbReference type="InterPro" id="IPR036263">
    <property type="entry name" value="Chorismate_II_sf"/>
</dbReference>
<dbReference type="FunFam" id="3.40.190.10:FF:000034">
    <property type="entry name" value="Chorismate mutase/prephenate dehydratase"/>
    <property type="match status" value="1"/>
</dbReference>
<dbReference type="EC" id="4.2.1.51" evidence="7"/>
<dbReference type="Gene3D" id="3.30.70.260">
    <property type="match status" value="1"/>
</dbReference>
<proteinExistence type="predicted"/>
<dbReference type="Gene3D" id="1.20.59.10">
    <property type="entry name" value="Chorismate mutase"/>
    <property type="match status" value="1"/>
</dbReference>
<dbReference type="SMART" id="SM00830">
    <property type="entry name" value="CM_2"/>
    <property type="match status" value="1"/>
</dbReference>
<keyword evidence="9" id="KW-0963">Cytoplasm</keyword>
<organism evidence="24 25">
    <name type="scientific">Cyclonatronum proteinivorum</name>
    <dbReference type="NCBI Taxonomy" id="1457365"/>
    <lineage>
        <taxon>Bacteria</taxon>
        <taxon>Pseudomonadati</taxon>
        <taxon>Balneolota</taxon>
        <taxon>Balneolia</taxon>
        <taxon>Balneolales</taxon>
        <taxon>Cyclonatronaceae</taxon>
        <taxon>Cyclonatronum</taxon>
    </lineage>
</organism>
<name>A0A345UGC2_9BACT</name>
<dbReference type="PROSITE" id="PS51171">
    <property type="entry name" value="PREPHENATE_DEHYDR_3"/>
    <property type="match status" value="1"/>
</dbReference>
<dbReference type="OrthoDB" id="9802281at2"/>
<evidence type="ECO:0000256" key="3">
    <source>
        <dbReference type="ARBA" id="ARBA00004496"/>
    </source>
</evidence>
<feature type="binding site" evidence="19">
    <location>
        <position position="17"/>
    </location>
    <ligand>
        <name>substrate</name>
    </ligand>
</feature>
<evidence type="ECO:0000259" key="22">
    <source>
        <dbReference type="PROSITE" id="PS51171"/>
    </source>
</evidence>
<keyword evidence="15" id="KW-0511">Multifunctional enzyme</keyword>
<dbReference type="EMBL" id="CP027806">
    <property type="protein sequence ID" value="AXI99523.1"/>
    <property type="molecule type" value="Genomic_DNA"/>
</dbReference>
<dbReference type="UniPathway" id="UPA00121">
    <property type="reaction ID" value="UER00345"/>
</dbReference>
<feature type="binding site" evidence="19">
    <location>
        <position position="45"/>
    </location>
    <ligand>
        <name>substrate</name>
    </ligand>
</feature>
<evidence type="ECO:0000256" key="2">
    <source>
        <dbReference type="ARBA" id="ARBA00002364"/>
    </source>
</evidence>
<evidence type="ECO:0000313" key="25">
    <source>
        <dbReference type="Proteomes" id="UP000254808"/>
    </source>
</evidence>
<dbReference type="Pfam" id="PF01817">
    <property type="entry name" value="CM_2"/>
    <property type="match status" value="1"/>
</dbReference>
<evidence type="ECO:0000256" key="17">
    <source>
        <dbReference type="ARBA" id="ARBA00031520"/>
    </source>
</evidence>
<evidence type="ECO:0000256" key="7">
    <source>
        <dbReference type="ARBA" id="ARBA00013147"/>
    </source>
</evidence>
<feature type="domain" description="Prephenate dehydratase" evidence="22">
    <location>
        <begin position="112"/>
        <end position="292"/>
    </location>
</feature>
<evidence type="ECO:0000313" key="24">
    <source>
        <dbReference type="EMBL" id="AXI99523.1"/>
    </source>
</evidence>
<dbReference type="Gene3D" id="3.40.190.10">
    <property type="entry name" value="Periplasmic binding protein-like II"/>
    <property type="match status" value="2"/>
</dbReference>
<dbReference type="PANTHER" id="PTHR21022">
    <property type="entry name" value="PREPHENATE DEHYDRATASE P PROTEIN"/>
    <property type="match status" value="1"/>
</dbReference>
<accession>A0A345UGC2</accession>
<dbReference type="InterPro" id="IPR018528">
    <property type="entry name" value="Preph_deHydtase_CS"/>
</dbReference>
<reference evidence="24 25" key="1">
    <citation type="submission" date="2018-03" db="EMBL/GenBank/DDBJ databases">
        <title>Phenotypic and genomic properties of Cyclonatronum proteinivorum gen. nov., sp. nov., a haloalkaliphilic bacteroidete from soda lakes possessing Na+-translocating rhodopsin.</title>
        <authorList>
            <person name="Toshchakov S.V."/>
            <person name="Korzhenkov A."/>
            <person name="Samarov N.I."/>
            <person name="Kublanov I.V."/>
            <person name="Muntyan M.S."/>
            <person name="Sorokin D.Y."/>
        </authorList>
    </citation>
    <scope>NUCLEOTIDE SEQUENCE [LARGE SCALE GENOMIC DNA]</scope>
    <source>
        <strain evidence="24 25">Omega</strain>
    </source>
</reference>
<comment type="catalytic activity">
    <reaction evidence="1">
        <text>chorismate = prephenate</text>
        <dbReference type="Rhea" id="RHEA:13897"/>
        <dbReference type="ChEBI" id="CHEBI:29748"/>
        <dbReference type="ChEBI" id="CHEBI:29934"/>
        <dbReference type="EC" id="5.4.99.5"/>
    </reaction>
</comment>
<comment type="pathway">
    <text evidence="5">Metabolic intermediate biosynthesis; prephenate biosynthesis; prephenate from chorismate: step 1/1.</text>
</comment>
<comment type="catalytic activity">
    <reaction evidence="18">
        <text>prephenate + H(+) = 3-phenylpyruvate + CO2 + H2O</text>
        <dbReference type="Rhea" id="RHEA:21648"/>
        <dbReference type="ChEBI" id="CHEBI:15377"/>
        <dbReference type="ChEBI" id="CHEBI:15378"/>
        <dbReference type="ChEBI" id="CHEBI:16526"/>
        <dbReference type="ChEBI" id="CHEBI:18005"/>
        <dbReference type="ChEBI" id="CHEBI:29934"/>
        <dbReference type="EC" id="4.2.1.51"/>
    </reaction>
</comment>
<evidence type="ECO:0000256" key="10">
    <source>
        <dbReference type="ARBA" id="ARBA00022605"/>
    </source>
</evidence>
<keyword evidence="14" id="KW-0456">Lyase</keyword>
<dbReference type="UniPathway" id="UPA00120">
    <property type="reaction ID" value="UER00203"/>
</dbReference>
<keyword evidence="12" id="KW-0584">Phenylalanine biosynthesis</keyword>
<evidence type="ECO:0000256" key="20">
    <source>
        <dbReference type="PIRSR" id="PIRSR001500-2"/>
    </source>
</evidence>
<comment type="function">
    <text evidence="2">Catalyzes the Claisen rearrangement of chorismate to prephenate and the decarboxylation/dehydration of prephenate to phenylpyruvate.</text>
</comment>
<dbReference type="InterPro" id="IPR002701">
    <property type="entry name" value="CM_II_prokaryot"/>
</dbReference>
<dbReference type="PROSITE" id="PS51671">
    <property type="entry name" value="ACT"/>
    <property type="match status" value="1"/>
</dbReference>
<dbReference type="GO" id="GO:0009094">
    <property type="term" value="P:L-phenylalanine biosynthetic process"/>
    <property type="evidence" value="ECO:0007669"/>
    <property type="project" value="UniProtKB-UniPathway"/>
</dbReference>
<dbReference type="Pfam" id="PF00800">
    <property type="entry name" value="PDT"/>
    <property type="match status" value="1"/>
</dbReference>
<feature type="site" description="Essential for prephenate dehydratase activity" evidence="20">
    <location>
        <position position="285"/>
    </location>
</feature>
<evidence type="ECO:0000256" key="5">
    <source>
        <dbReference type="ARBA" id="ARBA00004817"/>
    </source>
</evidence>
<dbReference type="CDD" id="cd13631">
    <property type="entry name" value="PBP2_Ct-PDT_like"/>
    <property type="match status" value="1"/>
</dbReference>
<dbReference type="CDD" id="cd04905">
    <property type="entry name" value="ACT_CM-PDT"/>
    <property type="match status" value="1"/>
</dbReference>
<evidence type="ECO:0000256" key="18">
    <source>
        <dbReference type="ARBA" id="ARBA00047848"/>
    </source>
</evidence>
<feature type="binding site" evidence="19">
    <location>
        <position position="54"/>
    </location>
    <ligand>
        <name>substrate</name>
    </ligand>
</feature>
<dbReference type="InterPro" id="IPR001086">
    <property type="entry name" value="Preph_deHydtase"/>
</dbReference>
<dbReference type="PIRSF" id="PIRSF001500">
    <property type="entry name" value="Chor_mut_pdt_Ppr"/>
    <property type="match status" value="1"/>
</dbReference>
<dbReference type="SUPFAM" id="SSF55021">
    <property type="entry name" value="ACT-like"/>
    <property type="match status" value="1"/>
</dbReference>
<dbReference type="InterPro" id="IPR008242">
    <property type="entry name" value="Chor_mutase/pphenate_deHydtase"/>
</dbReference>
<feature type="binding site" evidence="19">
    <location>
        <position position="90"/>
    </location>
    <ligand>
        <name>substrate</name>
    </ligand>
</feature>
<dbReference type="Pfam" id="PF01842">
    <property type="entry name" value="ACT"/>
    <property type="match status" value="1"/>
</dbReference>
<dbReference type="PROSITE" id="PS00857">
    <property type="entry name" value="PREPHENATE_DEHYDR_1"/>
    <property type="match status" value="1"/>
</dbReference>
<keyword evidence="25" id="KW-1185">Reference proteome</keyword>
<feature type="domain" description="Chorismate mutase" evidence="21">
    <location>
        <begin position="7"/>
        <end position="98"/>
    </location>
</feature>
<dbReference type="InterPro" id="IPR045865">
    <property type="entry name" value="ACT-like_dom_sf"/>
</dbReference>
<keyword evidence="13" id="KW-0413">Isomerase</keyword>
<dbReference type="PROSITE" id="PS00858">
    <property type="entry name" value="PREPHENATE_DEHYDR_2"/>
    <property type="match status" value="1"/>
</dbReference>
<evidence type="ECO:0000256" key="6">
    <source>
        <dbReference type="ARBA" id="ARBA00012404"/>
    </source>
</evidence>
<evidence type="ECO:0000256" key="9">
    <source>
        <dbReference type="ARBA" id="ARBA00022490"/>
    </source>
</evidence>
<dbReference type="EC" id="5.4.99.5" evidence="6"/>
<evidence type="ECO:0000256" key="15">
    <source>
        <dbReference type="ARBA" id="ARBA00023268"/>
    </source>
</evidence>
<feature type="domain" description="ACT" evidence="23">
    <location>
        <begin position="306"/>
        <end position="383"/>
    </location>
</feature>
<feature type="binding site" evidence="19">
    <location>
        <position position="94"/>
    </location>
    <ligand>
        <name>substrate</name>
    </ligand>
</feature>
<dbReference type="AlphaFoldDB" id="A0A345UGC2"/>
<evidence type="ECO:0000256" key="12">
    <source>
        <dbReference type="ARBA" id="ARBA00023222"/>
    </source>
</evidence>
<dbReference type="KEGG" id="cprv:CYPRO_0236"/>
<evidence type="ECO:0000256" key="11">
    <source>
        <dbReference type="ARBA" id="ARBA00023141"/>
    </source>
</evidence>
<evidence type="ECO:0000256" key="13">
    <source>
        <dbReference type="ARBA" id="ARBA00023235"/>
    </source>
</evidence>
<dbReference type="InterPro" id="IPR002912">
    <property type="entry name" value="ACT_dom"/>
</dbReference>
<feature type="binding site" evidence="19">
    <location>
        <position position="34"/>
    </location>
    <ligand>
        <name>substrate</name>
    </ligand>
</feature>
<dbReference type="GO" id="GO:0046417">
    <property type="term" value="P:chorismate metabolic process"/>
    <property type="evidence" value="ECO:0007669"/>
    <property type="project" value="InterPro"/>
</dbReference>
<evidence type="ECO:0000256" key="1">
    <source>
        <dbReference type="ARBA" id="ARBA00000824"/>
    </source>
</evidence>
<comment type="pathway">
    <text evidence="4">Amino-acid biosynthesis; L-phenylalanine biosynthesis; phenylpyruvate from prephenate: step 1/1.</text>
</comment>
<gene>
    <name evidence="24" type="ORF">CYPRO_0236</name>
</gene>
<evidence type="ECO:0000256" key="4">
    <source>
        <dbReference type="ARBA" id="ARBA00004741"/>
    </source>
</evidence>
<keyword evidence="10" id="KW-0028">Amino-acid biosynthesis</keyword>
<feature type="binding site" evidence="19">
    <location>
        <position position="58"/>
    </location>
    <ligand>
        <name>substrate</name>
    </ligand>
</feature>
<comment type="subcellular location">
    <subcellularLocation>
        <location evidence="3">Cytoplasm</location>
    </subcellularLocation>
</comment>
<evidence type="ECO:0000256" key="14">
    <source>
        <dbReference type="ARBA" id="ARBA00023239"/>
    </source>
</evidence>
<dbReference type="Proteomes" id="UP000254808">
    <property type="component" value="Chromosome"/>
</dbReference>
<dbReference type="PANTHER" id="PTHR21022:SF19">
    <property type="entry name" value="PREPHENATE DEHYDRATASE-RELATED"/>
    <property type="match status" value="1"/>
</dbReference>
<sequence length="387" mass="43826">MQKIRPMSEKRQLSDIRKELDRIDHNLLEALAFRQKLIQETAHLKRDKQAVLRDPSREHEILSRIGRVAQEQGVDKYFAMNLFRQIIDYSVRFQTDFLMDHHNLRDALSLLRVGYQGTDGAYSQRAVHTHFGSRRNELLSIGHETFRDVVEAVDNGSLHYGVLPIENTTAGSINDTYDLLHKHDLHIVGEEVVRVQHCLVTLSEVPVSNIRRIYSHPQAIAQCSEYLSKLHHCKVEAYLDTAMAAKKVLEDDDLSQAAIASRNAAELYGLHIVSDSIANQKENFTRFVVVAKDPVVCDGQIKTKTSVIMSAAHRKGALAQALNILHEYDLNLTKLESRPSPGNPWEYLFYIDFEGNLASPAAAEALEKLREHSGFIKVLGTYPARIS</sequence>
<dbReference type="GO" id="GO:0005737">
    <property type="term" value="C:cytoplasm"/>
    <property type="evidence" value="ECO:0007669"/>
    <property type="project" value="UniProtKB-SubCell"/>
</dbReference>
<dbReference type="GO" id="GO:0004664">
    <property type="term" value="F:prephenate dehydratase activity"/>
    <property type="evidence" value="ECO:0007669"/>
    <property type="project" value="UniProtKB-EC"/>
</dbReference>
<dbReference type="GO" id="GO:0004106">
    <property type="term" value="F:chorismate mutase activity"/>
    <property type="evidence" value="ECO:0007669"/>
    <property type="project" value="UniProtKB-EC"/>
</dbReference>
<evidence type="ECO:0000259" key="21">
    <source>
        <dbReference type="PROSITE" id="PS51168"/>
    </source>
</evidence>
<evidence type="ECO:0000259" key="23">
    <source>
        <dbReference type="PROSITE" id="PS51671"/>
    </source>
</evidence>
<evidence type="ECO:0000256" key="19">
    <source>
        <dbReference type="PIRSR" id="PIRSR001500-1"/>
    </source>
</evidence>
<dbReference type="InterPro" id="IPR036979">
    <property type="entry name" value="CM_dom_sf"/>
</dbReference>